<dbReference type="GO" id="GO:0033934">
    <property type="term" value="F:glucan 1,4-alpha-maltotriohydrolase activity"/>
    <property type="evidence" value="ECO:0007669"/>
    <property type="project" value="TreeGrafter"/>
</dbReference>
<reference evidence="3" key="1">
    <citation type="submission" date="2022-07" db="EMBL/GenBank/DDBJ databases">
        <title>Draft genome sequence of Zalerion maritima ATCC 34329, a (micro)plastics degrading marine fungus.</title>
        <authorList>
            <person name="Paco A."/>
            <person name="Goncalves M.F.M."/>
            <person name="Rocha-Santos T.A.P."/>
            <person name="Alves A."/>
        </authorList>
    </citation>
    <scope>NUCLEOTIDE SEQUENCE</scope>
    <source>
        <strain evidence="3">ATCC 34329</strain>
    </source>
</reference>
<dbReference type="EMBL" id="JAKWBI020000041">
    <property type="protein sequence ID" value="KAJ2904966.1"/>
    <property type="molecule type" value="Genomic_DNA"/>
</dbReference>
<dbReference type="GO" id="GO:0000025">
    <property type="term" value="P:maltose catabolic process"/>
    <property type="evidence" value="ECO:0007669"/>
    <property type="project" value="TreeGrafter"/>
</dbReference>
<dbReference type="AlphaFoldDB" id="A0AAD5RVF2"/>
<evidence type="ECO:0000313" key="3">
    <source>
        <dbReference type="EMBL" id="KAJ2904966.1"/>
    </source>
</evidence>
<dbReference type="GO" id="GO:0004575">
    <property type="term" value="F:sucrose alpha-glucosidase activity"/>
    <property type="evidence" value="ECO:0007669"/>
    <property type="project" value="TreeGrafter"/>
</dbReference>
<dbReference type="Proteomes" id="UP001201980">
    <property type="component" value="Unassembled WGS sequence"/>
</dbReference>
<comment type="similarity">
    <text evidence="1">Belongs to the glycosyl hydrolase 13 family.</text>
</comment>
<evidence type="ECO:0000313" key="4">
    <source>
        <dbReference type="Proteomes" id="UP001201980"/>
    </source>
</evidence>
<accession>A0AAD5RVF2</accession>
<evidence type="ECO:0000259" key="2">
    <source>
        <dbReference type="Pfam" id="PF00128"/>
    </source>
</evidence>
<dbReference type="PANTHER" id="PTHR10357">
    <property type="entry name" value="ALPHA-AMYLASE FAMILY MEMBER"/>
    <property type="match status" value="1"/>
</dbReference>
<dbReference type="GO" id="GO:0004556">
    <property type="term" value="F:alpha-amylase activity"/>
    <property type="evidence" value="ECO:0007669"/>
    <property type="project" value="TreeGrafter"/>
</dbReference>
<gene>
    <name evidence="3" type="ORF">MKZ38_006831</name>
</gene>
<dbReference type="InterPro" id="IPR013780">
    <property type="entry name" value="Glyco_hydro_b"/>
</dbReference>
<dbReference type="GO" id="GO:0004574">
    <property type="term" value="F:oligo-1,6-glucosidase activity"/>
    <property type="evidence" value="ECO:0007669"/>
    <property type="project" value="TreeGrafter"/>
</dbReference>
<organism evidence="3 4">
    <name type="scientific">Zalerion maritima</name>
    <dbReference type="NCBI Taxonomy" id="339359"/>
    <lineage>
        <taxon>Eukaryota</taxon>
        <taxon>Fungi</taxon>
        <taxon>Dikarya</taxon>
        <taxon>Ascomycota</taxon>
        <taxon>Pezizomycotina</taxon>
        <taxon>Sordariomycetes</taxon>
        <taxon>Lulworthiomycetidae</taxon>
        <taxon>Lulworthiales</taxon>
        <taxon>Lulworthiaceae</taxon>
        <taxon>Zalerion</taxon>
    </lineage>
</organism>
<protein>
    <submittedName>
        <fullName evidence="3">Maltase MalT</fullName>
    </submittedName>
</protein>
<comment type="caution">
    <text evidence="3">The sequence shown here is derived from an EMBL/GenBank/DDBJ whole genome shotgun (WGS) entry which is preliminary data.</text>
</comment>
<dbReference type="Pfam" id="PF00128">
    <property type="entry name" value="Alpha-amylase"/>
    <property type="match status" value="1"/>
</dbReference>
<evidence type="ECO:0000256" key="1">
    <source>
        <dbReference type="ARBA" id="ARBA00008061"/>
    </source>
</evidence>
<proteinExistence type="inferred from homology"/>
<dbReference type="SUPFAM" id="SSF51445">
    <property type="entry name" value="(Trans)glycosidases"/>
    <property type="match status" value="1"/>
</dbReference>
<dbReference type="GO" id="GO:0005987">
    <property type="term" value="P:sucrose catabolic process"/>
    <property type="evidence" value="ECO:0007669"/>
    <property type="project" value="TreeGrafter"/>
</dbReference>
<dbReference type="SUPFAM" id="SSF51011">
    <property type="entry name" value="Glycosyl hydrolase domain"/>
    <property type="match status" value="1"/>
</dbReference>
<keyword evidence="4" id="KW-1185">Reference proteome</keyword>
<sequence length="174" mass="19718">MAEGRCGNDIKDLERAVSALRYLGRDNARLPMPWDGEAPYAGWGDTKPWMKPHSNAKAINVKSQERDEESVLSFWKKMLKLRKENADNFVFGEFAPMLVQDPALFVYQKEDREERALGVLNFTDKSKSLPSDVSALVGDRCKLLVSNYDFSKNSPGLLPWEGRVYVEGGKSSWL</sequence>
<dbReference type="InterPro" id="IPR017853">
    <property type="entry name" value="GH"/>
</dbReference>
<dbReference type="Gene3D" id="2.60.40.1180">
    <property type="entry name" value="Golgi alpha-mannosidase II"/>
    <property type="match status" value="1"/>
</dbReference>
<name>A0AAD5RVF2_9PEZI</name>
<dbReference type="PANTHER" id="PTHR10357:SF179">
    <property type="entry name" value="NEUTRAL AND BASIC AMINO ACID TRANSPORT PROTEIN RBAT"/>
    <property type="match status" value="1"/>
</dbReference>
<dbReference type="InterPro" id="IPR006047">
    <property type="entry name" value="GH13_cat_dom"/>
</dbReference>
<feature type="domain" description="Glycosyl hydrolase family 13 catalytic" evidence="2">
    <location>
        <begin position="8"/>
        <end position="85"/>
    </location>
</feature>
<dbReference type="Gene3D" id="3.20.20.80">
    <property type="entry name" value="Glycosidases"/>
    <property type="match status" value="1"/>
</dbReference>